<dbReference type="AlphaFoldDB" id="A0AAX6IDB4"/>
<evidence type="ECO:0000256" key="4">
    <source>
        <dbReference type="ARBA" id="ARBA00022448"/>
    </source>
</evidence>
<evidence type="ECO:0000313" key="16">
    <source>
        <dbReference type="Proteomes" id="UP001140949"/>
    </source>
</evidence>
<protein>
    <recommendedName>
        <fullName evidence="14">Btz domain-containing protein</fullName>
    </recommendedName>
</protein>
<gene>
    <name evidence="15" type="ORF">M6B38_262950</name>
</gene>
<dbReference type="GO" id="GO:0035145">
    <property type="term" value="C:exon-exon junction complex"/>
    <property type="evidence" value="ECO:0007669"/>
    <property type="project" value="InterPro"/>
</dbReference>
<feature type="domain" description="Btz" evidence="14">
    <location>
        <begin position="147"/>
        <end position="241"/>
    </location>
</feature>
<feature type="compositionally biased region" description="Basic and acidic residues" evidence="13">
    <location>
        <begin position="236"/>
        <end position="248"/>
    </location>
</feature>
<dbReference type="PANTHER" id="PTHR36364">
    <property type="entry name" value="OS03G0203000 PROTEIN"/>
    <property type="match status" value="1"/>
</dbReference>
<dbReference type="GO" id="GO:0000184">
    <property type="term" value="P:nuclear-transcribed mRNA catabolic process, nonsense-mediated decay"/>
    <property type="evidence" value="ECO:0007669"/>
    <property type="project" value="UniProtKB-KW"/>
</dbReference>
<dbReference type="EMBL" id="JANAVB010002396">
    <property type="protein sequence ID" value="KAJ6851058.1"/>
    <property type="molecule type" value="Genomic_DNA"/>
</dbReference>
<dbReference type="Pfam" id="PF09405">
    <property type="entry name" value="Btz"/>
    <property type="match status" value="1"/>
</dbReference>
<dbReference type="GO" id="GO:0051028">
    <property type="term" value="P:mRNA transport"/>
    <property type="evidence" value="ECO:0007669"/>
    <property type="project" value="UniProtKB-KW"/>
</dbReference>
<dbReference type="PANTHER" id="PTHR36364:SF1">
    <property type="entry name" value="OS03G0203000 PROTEIN"/>
    <property type="match status" value="1"/>
</dbReference>
<feature type="region of interest" description="Disordered" evidence="13">
    <location>
        <begin position="1"/>
        <end position="342"/>
    </location>
</feature>
<feature type="compositionally biased region" description="Basic and acidic residues" evidence="13">
    <location>
        <begin position="32"/>
        <end position="64"/>
    </location>
</feature>
<reference evidence="15" key="2">
    <citation type="submission" date="2023-04" db="EMBL/GenBank/DDBJ databases">
        <authorList>
            <person name="Bruccoleri R.E."/>
            <person name="Oakeley E.J."/>
            <person name="Faust A.-M."/>
            <person name="Dessus-Babus S."/>
            <person name="Altorfer M."/>
            <person name="Burckhardt D."/>
            <person name="Oertli M."/>
            <person name="Naumann U."/>
            <person name="Petersen F."/>
            <person name="Wong J."/>
        </authorList>
    </citation>
    <scope>NUCLEOTIDE SEQUENCE</scope>
    <source>
        <strain evidence="15">GSM-AAB239-AS_SAM_17_03QT</strain>
        <tissue evidence="15">Leaf</tissue>
    </source>
</reference>
<keyword evidence="12" id="KW-0539">Nucleus</keyword>
<name>A0AAX6IDB4_IRIPA</name>
<feature type="compositionally biased region" description="Basic and acidic residues" evidence="13">
    <location>
        <begin position="149"/>
        <end position="171"/>
    </location>
</feature>
<comment type="caution">
    <text evidence="15">The sequence shown here is derived from an EMBL/GenBank/DDBJ whole genome shotgun (WGS) entry which is preliminary data.</text>
</comment>
<keyword evidence="6" id="KW-0507">mRNA processing</keyword>
<evidence type="ECO:0000256" key="1">
    <source>
        <dbReference type="ARBA" id="ARBA00004123"/>
    </source>
</evidence>
<keyword evidence="11" id="KW-0508">mRNA splicing</keyword>
<keyword evidence="10" id="KW-0866">Nonsense-mediated mRNA decay</keyword>
<feature type="compositionally biased region" description="Basic and acidic residues" evidence="13">
    <location>
        <begin position="279"/>
        <end position="317"/>
    </location>
</feature>
<feature type="compositionally biased region" description="Basic and acidic residues" evidence="13">
    <location>
        <begin position="1"/>
        <end position="24"/>
    </location>
</feature>
<proteinExistence type="inferred from homology"/>
<keyword evidence="5" id="KW-0963">Cytoplasm</keyword>
<dbReference type="GO" id="GO:0008380">
    <property type="term" value="P:RNA splicing"/>
    <property type="evidence" value="ECO:0007669"/>
    <property type="project" value="UniProtKB-KW"/>
</dbReference>
<dbReference type="GO" id="GO:0006397">
    <property type="term" value="P:mRNA processing"/>
    <property type="evidence" value="ECO:0007669"/>
    <property type="project" value="UniProtKB-KW"/>
</dbReference>
<evidence type="ECO:0000256" key="12">
    <source>
        <dbReference type="ARBA" id="ARBA00023242"/>
    </source>
</evidence>
<evidence type="ECO:0000313" key="15">
    <source>
        <dbReference type="EMBL" id="KAJ6851058.1"/>
    </source>
</evidence>
<dbReference type="GO" id="GO:0005737">
    <property type="term" value="C:cytoplasm"/>
    <property type="evidence" value="ECO:0007669"/>
    <property type="project" value="UniProtKB-SubCell"/>
</dbReference>
<evidence type="ECO:0000259" key="14">
    <source>
        <dbReference type="Pfam" id="PF09405"/>
    </source>
</evidence>
<dbReference type="GO" id="GO:0006417">
    <property type="term" value="P:regulation of translation"/>
    <property type="evidence" value="ECO:0007669"/>
    <property type="project" value="UniProtKB-KW"/>
</dbReference>
<keyword evidence="8" id="KW-0810">Translation regulation</keyword>
<evidence type="ECO:0000256" key="6">
    <source>
        <dbReference type="ARBA" id="ARBA00022664"/>
    </source>
</evidence>
<feature type="compositionally biased region" description="Basic and acidic residues" evidence="13">
    <location>
        <begin position="181"/>
        <end position="220"/>
    </location>
</feature>
<accession>A0AAX6IDB4</accession>
<comment type="subcellular location">
    <subcellularLocation>
        <location evidence="2">Cytoplasm</location>
    </subcellularLocation>
    <subcellularLocation>
        <location evidence="1">Nucleus</location>
    </subcellularLocation>
</comment>
<dbReference type="InterPro" id="IPR018545">
    <property type="entry name" value="Btz_dom"/>
</dbReference>
<feature type="compositionally biased region" description="Basic and acidic residues" evidence="13">
    <location>
        <begin position="327"/>
        <end position="336"/>
    </location>
</feature>
<dbReference type="Proteomes" id="UP001140949">
    <property type="component" value="Unassembled WGS sequence"/>
</dbReference>
<evidence type="ECO:0000256" key="7">
    <source>
        <dbReference type="ARBA" id="ARBA00022816"/>
    </source>
</evidence>
<evidence type="ECO:0000256" key="8">
    <source>
        <dbReference type="ARBA" id="ARBA00022845"/>
    </source>
</evidence>
<reference evidence="15" key="1">
    <citation type="journal article" date="2023" name="GigaByte">
        <title>Genome assembly of the bearded iris, Iris pallida Lam.</title>
        <authorList>
            <person name="Bruccoleri R.E."/>
            <person name="Oakeley E.J."/>
            <person name="Faust A.M.E."/>
            <person name="Altorfer M."/>
            <person name="Dessus-Babus S."/>
            <person name="Burckhardt D."/>
            <person name="Oertli M."/>
            <person name="Naumann U."/>
            <person name="Petersen F."/>
            <person name="Wong J."/>
        </authorList>
    </citation>
    <scope>NUCLEOTIDE SEQUENCE</scope>
    <source>
        <strain evidence="15">GSM-AAB239-AS_SAM_17_03QT</strain>
    </source>
</reference>
<evidence type="ECO:0000256" key="2">
    <source>
        <dbReference type="ARBA" id="ARBA00004496"/>
    </source>
</evidence>
<comment type="similarity">
    <text evidence="3">Belongs to the CASC3 family.</text>
</comment>
<feature type="compositionally biased region" description="Basic and acidic residues" evidence="13">
    <location>
        <begin position="73"/>
        <end position="85"/>
    </location>
</feature>
<evidence type="ECO:0000256" key="5">
    <source>
        <dbReference type="ARBA" id="ARBA00022490"/>
    </source>
</evidence>
<evidence type="ECO:0000256" key="10">
    <source>
        <dbReference type="ARBA" id="ARBA00023161"/>
    </source>
</evidence>
<keyword evidence="4" id="KW-0813">Transport</keyword>
<keyword evidence="16" id="KW-1185">Reference proteome</keyword>
<sequence length="377" mass="43321">MSRREGRDSRGKRLHSRFDRETPSPKKSRRDRKPESENRYSSNRHLEVLDNSDRDQKQQQRKLQDALPLDNPQETKTKVHPEVIQEKIYSSNHHLDIVGTTDCDQNQRRRLQDASPLENPSDTKTKAYSDGINEGLDGKIDGLPVGNKHSSDPKEVPRSRTYFQHDERDSTGHGGRTSGRKAIDHGRWSHPKERSSDRSREKVEPQQPRADDSRVWRHDGFYQLEAEAPPAKKRPAFREKKIESEKETAVAATGTERSRLHTARTTGRGGQYSSGLNNKLERSLPRAEERSSKRGEDGSYQRREVQKGNYQPRERFDGGGTWGSDRFSGRYGERTAHRPGGFQVDKWKHDLYEEANRSPSPKNEEEQIAKVEALLAL</sequence>
<keyword evidence="9" id="KW-0694">RNA-binding</keyword>
<evidence type="ECO:0000256" key="9">
    <source>
        <dbReference type="ARBA" id="ARBA00022884"/>
    </source>
</evidence>
<evidence type="ECO:0000256" key="13">
    <source>
        <dbReference type="SAM" id="MobiDB-lite"/>
    </source>
</evidence>
<dbReference type="GO" id="GO:0003729">
    <property type="term" value="F:mRNA binding"/>
    <property type="evidence" value="ECO:0007669"/>
    <property type="project" value="InterPro"/>
</dbReference>
<evidence type="ECO:0000256" key="11">
    <source>
        <dbReference type="ARBA" id="ARBA00023187"/>
    </source>
</evidence>
<organism evidence="15 16">
    <name type="scientific">Iris pallida</name>
    <name type="common">Sweet iris</name>
    <dbReference type="NCBI Taxonomy" id="29817"/>
    <lineage>
        <taxon>Eukaryota</taxon>
        <taxon>Viridiplantae</taxon>
        <taxon>Streptophyta</taxon>
        <taxon>Embryophyta</taxon>
        <taxon>Tracheophyta</taxon>
        <taxon>Spermatophyta</taxon>
        <taxon>Magnoliopsida</taxon>
        <taxon>Liliopsida</taxon>
        <taxon>Asparagales</taxon>
        <taxon>Iridaceae</taxon>
        <taxon>Iridoideae</taxon>
        <taxon>Irideae</taxon>
        <taxon>Iris</taxon>
    </lineage>
</organism>
<evidence type="ECO:0000256" key="3">
    <source>
        <dbReference type="ARBA" id="ARBA00009548"/>
    </source>
</evidence>
<keyword evidence="7" id="KW-0509">mRNA transport</keyword>